<dbReference type="EMBL" id="CP136895">
    <property type="protein sequence ID" value="WOL11776.1"/>
    <property type="molecule type" value="Genomic_DNA"/>
</dbReference>
<dbReference type="AlphaFoldDB" id="A0AAQ3QJS6"/>
<dbReference type="Proteomes" id="UP001327560">
    <property type="component" value="Chromosome 6"/>
</dbReference>
<dbReference type="InterPro" id="IPR003656">
    <property type="entry name" value="Znf_BED"/>
</dbReference>
<evidence type="ECO:0000313" key="6">
    <source>
        <dbReference type="EMBL" id="WOL11776.1"/>
    </source>
</evidence>
<dbReference type="GO" id="GO:0008270">
    <property type="term" value="F:zinc ion binding"/>
    <property type="evidence" value="ECO:0007669"/>
    <property type="project" value="UniProtKB-KW"/>
</dbReference>
<gene>
    <name evidence="6" type="ORF">Cni_G20540</name>
</gene>
<dbReference type="Pfam" id="PF02892">
    <property type="entry name" value="zf-BED"/>
    <property type="match status" value="1"/>
</dbReference>
<dbReference type="PROSITE" id="PS50808">
    <property type="entry name" value="ZF_BED"/>
    <property type="match status" value="1"/>
</dbReference>
<evidence type="ECO:0000256" key="1">
    <source>
        <dbReference type="ARBA" id="ARBA00022723"/>
    </source>
</evidence>
<organism evidence="6 7">
    <name type="scientific">Canna indica</name>
    <name type="common">Indian-shot</name>
    <dbReference type="NCBI Taxonomy" id="4628"/>
    <lineage>
        <taxon>Eukaryota</taxon>
        <taxon>Viridiplantae</taxon>
        <taxon>Streptophyta</taxon>
        <taxon>Embryophyta</taxon>
        <taxon>Tracheophyta</taxon>
        <taxon>Spermatophyta</taxon>
        <taxon>Magnoliopsida</taxon>
        <taxon>Liliopsida</taxon>
        <taxon>Zingiberales</taxon>
        <taxon>Cannaceae</taxon>
        <taxon>Canna</taxon>
    </lineage>
</organism>
<feature type="domain" description="BED-type" evidence="5">
    <location>
        <begin position="5"/>
        <end position="61"/>
    </location>
</feature>
<dbReference type="PANTHER" id="PTHR46951:SF3">
    <property type="entry name" value="OS01G0547200 PROTEIN"/>
    <property type="match status" value="1"/>
</dbReference>
<evidence type="ECO:0000256" key="4">
    <source>
        <dbReference type="PROSITE-ProRule" id="PRU00027"/>
    </source>
</evidence>
<dbReference type="PANTHER" id="PTHR46951">
    <property type="entry name" value="BED-TYPE DOMAIN-CONTAINING PROTEIN"/>
    <property type="match status" value="1"/>
</dbReference>
<keyword evidence="7" id="KW-1185">Reference proteome</keyword>
<dbReference type="GO" id="GO:0003677">
    <property type="term" value="F:DNA binding"/>
    <property type="evidence" value="ECO:0007669"/>
    <property type="project" value="InterPro"/>
</dbReference>
<accession>A0AAQ3QJS6</accession>
<keyword evidence="2 4" id="KW-0863">Zinc-finger</keyword>
<evidence type="ECO:0000256" key="2">
    <source>
        <dbReference type="ARBA" id="ARBA00022771"/>
    </source>
</evidence>
<keyword evidence="1" id="KW-0479">Metal-binding</keyword>
<proteinExistence type="predicted"/>
<name>A0AAQ3QJS6_9LILI</name>
<reference evidence="6 7" key="1">
    <citation type="submission" date="2023-10" db="EMBL/GenBank/DDBJ databases">
        <title>Chromosome-scale genome assembly provides insights into flower coloration mechanisms of Canna indica.</title>
        <authorList>
            <person name="Li C."/>
        </authorList>
    </citation>
    <scope>NUCLEOTIDE SEQUENCE [LARGE SCALE GENOMIC DNA]</scope>
    <source>
        <tissue evidence="6">Flower</tissue>
    </source>
</reference>
<keyword evidence="3" id="KW-0862">Zinc</keyword>
<evidence type="ECO:0000259" key="5">
    <source>
        <dbReference type="PROSITE" id="PS50808"/>
    </source>
</evidence>
<protein>
    <recommendedName>
        <fullName evidence="5">BED-type domain-containing protein</fullName>
    </recommendedName>
</protein>
<evidence type="ECO:0000256" key="3">
    <source>
        <dbReference type="ARBA" id="ARBA00022833"/>
    </source>
</evidence>
<sequence length="131" mass="14967">MTPKSQADPAWQHGRRLEKAHHWQCLHCDMISRGGGITRLKQHLAGGYPDVVNCAKVPAEVRKMFKAQLNNKKEQRLQTAAQQAEFDRRATQDVSGVHYEARGGHYDEEAKLQAGIRASLEHAEFEREQMY</sequence>
<evidence type="ECO:0000313" key="7">
    <source>
        <dbReference type="Proteomes" id="UP001327560"/>
    </source>
</evidence>